<evidence type="ECO:0008006" key="3">
    <source>
        <dbReference type="Google" id="ProtNLM"/>
    </source>
</evidence>
<organism evidence="1 2">
    <name type="scientific">Paractinoplanes atraurantiacus</name>
    <dbReference type="NCBI Taxonomy" id="1036182"/>
    <lineage>
        <taxon>Bacteria</taxon>
        <taxon>Bacillati</taxon>
        <taxon>Actinomycetota</taxon>
        <taxon>Actinomycetes</taxon>
        <taxon>Micromonosporales</taxon>
        <taxon>Micromonosporaceae</taxon>
        <taxon>Paractinoplanes</taxon>
    </lineage>
</organism>
<name>A0A285J0A0_9ACTN</name>
<dbReference type="EMBL" id="OBDY01000014">
    <property type="protein sequence ID" value="SNY53664.1"/>
    <property type="molecule type" value="Genomic_DNA"/>
</dbReference>
<dbReference type="InterPro" id="IPR035923">
    <property type="entry name" value="TT1751-like_sf"/>
</dbReference>
<dbReference type="SUPFAM" id="SSF103247">
    <property type="entry name" value="TT1751-like"/>
    <property type="match status" value="1"/>
</dbReference>
<reference evidence="1 2" key="1">
    <citation type="submission" date="2017-09" db="EMBL/GenBank/DDBJ databases">
        <authorList>
            <person name="Ehlers B."/>
            <person name="Leendertz F.H."/>
        </authorList>
    </citation>
    <scope>NUCLEOTIDE SEQUENCE [LARGE SCALE GENOMIC DNA]</scope>
    <source>
        <strain evidence="1 2">CGMCC 4.6857</strain>
    </source>
</reference>
<evidence type="ECO:0000313" key="2">
    <source>
        <dbReference type="Proteomes" id="UP000219612"/>
    </source>
</evidence>
<evidence type="ECO:0000313" key="1">
    <source>
        <dbReference type="EMBL" id="SNY53664.1"/>
    </source>
</evidence>
<keyword evidence="2" id="KW-1185">Reference proteome</keyword>
<proteinExistence type="predicted"/>
<dbReference type="OrthoDB" id="121208at2"/>
<gene>
    <name evidence="1" type="ORF">SAMN05421748_114124</name>
</gene>
<protein>
    <recommendedName>
        <fullName evidence="3">DUF302 domain-containing protein</fullName>
    </recommendedName>
</protein>
<accession>A0A285J0A0</accession>
<dbReference type="AlphaFoldDB" id="A0A285J0A0"/>
<dbReference type="Proteomes" id="UP000219612">
    <property type="component" value="Unassembled WGS sequence"/>
</dbReference>
<sequence length="167" mass="18258">MAQENRIQVGVERVVLTSDRPIDEVLADVNAGIGQADIAVQAKTWAQARTYPDFEEAVRAMAGPSGLTRFMHIGLDTALRKNPDITPYRLERIIAGNPVTMSGMTRYVPHAGSYAPVTILIWQAGDQVNLAYDTMVSYLRPYGDERALAVAKELDDEVLTLLRAAAG</sequence>
<dbReference type="RefSeq" id="WP_143234947.1">
    <property type="nucleotide sequence ID" value="NZ_OBDY01000014.1"/>
</dbReference>
<dbReference type="Gene3D" id="3.30.310.70">
    <property type="entry name" value="TT1751-like domain"/>
    <property type="match status" value="1"/>
</dbReference>